<keyword evidence="4" id="KW-1185">Reference proteome</keyword>
<evidence type="ECO:0000256" key="2">
    <source>
        <dbReference type="SAM" id="Phobius"/>
    </source>
</evidence>
<keyword evidence="2" id="KW-0812">Transmembrane</keyword>
<dbReference type="AlphaFoldDB" id="A0A7W7GMY1"/>
<evidence type="ECO:0000313" key="3">
    <source>
        <dbReference type="EMBL" id="MBB4735103.1"/>
    </source>
</evidence>
<keyword evidence="2" id="KW-1133">Transmembrane helix</keyword>
<proteinExistence type="predicted"/>
<sequence length="179" mass="20082">MSEQQSRRDAPTGPTSFGAEPWRPARETKAQRQWRPGRRRLRRSIQATFCSSVLCLQAIVLFFVGMTLFGLHRGEPSAPWFLAGYTALAVIAVLACAVIRRPLGMAIGWGVQVVMICSAWFEYSLFVIGPLFALTWWYAVAKGRAMDQENKRRERLEAEWDAAHGYTGPDGYTGPQDGQ</sequence>
<name>A0A7W7GMY1_9MICC</name>
<gene>
    <name evidence="3" type="ORF">HDA30_000611</name>
</gene>
<dbReference type="EMBL" id="JACHNA010000001">
    <property type="protein sequence ID" value="MBB4735103.1"/>
    <property type="molecule type" value="Genomic_DNA"/>
</dbReference>
<comment type="caution">
    <text evidence="3">The sequence shown here is derived from an EMBL/GenBank/DDBJ whole genome shotgun (WGS) entry which is preliminary data.</text>
</comment>
<organism evidence="3 4">
    <name type="scientific">Micrococcus cohnii</name>
    <dbReference type="NCBI Taxonomy" id="993416"/>
    <lineage>
        <taxon>Bacteria</taxon>
        <taxon>Bacillati</taxon>
        <taxon>Actinomycetota</taxon>
        <taxon>Actinomycetes</taxon>
        <taxon>Micrococcales</taxon>
        <taxon>Micrococcaceae</taxon>
        <taxon>Micrococcus</taxon>
    </lineage>
</organism>
<feature type="region of interest" description="Disordered" evidence="1">
    <location>
        <begin position="1"/>
        <end position="35"/>
    </location>
</feature>
<dbReference type="InterPro" id="IPR025327">
    <property type="entry name" value="DUF4233"/>
</dbReference>
<dbReference type="Proteomes" id="UP000540191">
    <property type="component" value="Unassembled WGS sequence"/>
</dbReference>
<feature type="transmembrane region" description="Helical" evidence="2">
    <location>
        <begin position="47"/>
        <end position="71"/>
    </location>
</feature>
<evidence type="ECO:0000256" key="1">
    <source>
        <dbReference type="SAM" id="MobiDB-lite"/>
    </source>
</evidence>
<keyword evidence="2" id="KW-0472">Membrane</keyword>
<dbReference type="Pfam" id="PF14017">
    <property type="entry name" value="DUF4233"/>
    <property type="match status" value="1"/>
</dbReference>
<accession>A0A7W7GMY1</accession>
<protein>
    <submittedName>
        <fullName evidence="3">Fatty acid desaturase</fullName>
    </submittedName>
</protein>
<evidence type="ECO:0000313" key="4">
    <source>
        <dbReference type="Proteomes" id="UP000540191"/>
    </source>
</evidence>
<feature type="region of interest" description="Disordered" evidence="1">
    <location>
        <begin position="159"/>
        <end position="179"/>
    </location>
</feature>
<feature type="transmembrane region" description="Helical" evidence="2">
    <location>
        <begin position="77"/>
        <end position="96"/>
    </location>
</feature>
<reference evidence="3 4" key="1">
    <citation type="submission" date="2020-08" db="EMBL/GenBank/DDBJ databases">
        <title>Sequencing the genomes of 1000 actinobacteria strains.</title>
        <authorList>
            <person name="Klenk H.-P."/>
        </authorList>
    </citation>
    <scope>NUCLEOTIDE SEQUENCE [LARGE SCALE GENOMIC DNA]</scope>
    <source>
        <strain evidence="3 4">DSM 23974</strain>
    </source>
</reference>
<dbReference type="RefSeq" id="WP_158495780.1">
    <property type="nucleotide sequence ID" value="NZ_JACHNA010000001.1"/>
</dbReference>
<feature type="compositionally biased region" description="Basic and acidic residues" evidence="1">
    <location>
        <begin position="1"/>
        <end position="10"/>
    </location>
</feature>
<feature type="transmembrane region" description="Helical" evidence="2">
    <location>
        <begin position="127"/>
        <end position="145"/>
    </location>
</feature>